<proteinExistence type="predicted"/>
<dbReference type="AlphaFoldDB" id="A0A5M3MNQ9"/>
<protein>
    <recommendedName>
        <fullName evidence="1">Microbial-type PARG catalytic domain-containing protein</fullName>
    </recommendedName>
</protein>
<dbReference type="Gene3D" id="3.40.220.10">
    <property type="entry name" value="Leucine Aminopeptidase, subunit E, domain 1"/>
    <property type="match status" value="1"/>
</dbReference>
<dbReference type="GeneID" id="19206930"/>
<dbReference type="InterPro" id="IPR043472">
    <property type="entry name" value="Macro_dom-like"/>
</dbReference>
<comment type="caution">
    <text evidence="2">The sequence shown here is derived from an EMBL/GenBank/DDBJ whole genome shotgun (WGS) entry which is preliminary data.</text>
</comment>
<organism evidence="2 3">
    <name type="scientific">Coniophora puteana (strain RWD-64-598)</name>
    <name type="common">Brown rot fungus</name>
    <dbReference type="NCBI Taxonomy" id="741705"/>
    <lineage>
        <taxon>Eukaryota</taxon>
        <taxon>Fungi</taxon>
        <taxon>Dikarya</taxon>
        <taxon>Basidiomycota</taxon>
        <taxon>Agaricomycotina</taxon>
        <taxon>Agaricomycetes</taxon>
        <taxon>Agaricomycetidae</taxon>
        <taxon>Boletales</taxon>
        <taxon>Coniophorineae</taxon>
        <taxon>Coniophoraceae</taxon>
        <taxon>Coniophora</taxon>
    </lineage>
</organism>
<feature type="non-terminal residue" evidence="2">
    <location>
        <position position="290"/>
    </location>
</feature>
<dbReference type="Proteomes" id="UP000053558">
    <property type="component" value="Unassembled WGS sequence"/>
</dbReference>
<dbReference type="NCBIfam" id="TIGR02452">
    <property type="entry name" value="TIGR02452 family protein"/>
    <property type="match status" value="1"/>
</dbReference>
<evidence type="ECO:0000313" key="2">
    <source>
        <dbReference type="EMBL" id="EIW80271.1"/>
    </source>
</evidence>
<evidence type="ECO:0000259" key="1">
    <source>
        <dbReference type="Pfam" id="PF10021"/>
    </source>
</evidence>
<dbReference type="PANTHER" id="PTHR35596:SF1">
    <property type="entry name" value="MICROBIAL-TYPE PARG CATALYTIC DOMAIN-CONTAINING PROTEIN"/>
    <property type="match status" value="1"/>
</dbReference>
<dbReference type="RefSeq" id="XP_007768982.1">
    <property type="nucleotide sequence ID" value="XM_007770792.1"/>
</dbReference>
<feature type="domain" description="Microbial-type PARG catalytic" evidence="1">
    <location>
        <begin position="7"/>
        <end position="173"/>
    </location>
</feature>
<dbReference type="SUPFAM" id="SSF52949">
    <property type="entry name" value="Macro domain-like"/>
    <property type="match status" value="1"/>
</dbReference>
<dbReference type="Pfam" id="PF10021">
    <property type="entry name" value="PARG_cat_microb"/>
    <property type="match status" value="1"/>
</dbReference>
<dbReference type="OMA" id="FYTLHNR"/>
<keyword evidence="3" id="KW-1185">Reference proteome</keyword>
<reference evidence="3" key="1">
    <citation type="journal article" date="2012" name="Science">
        <title>The Paleozoic origin of enzymatic lignin decomposition reconstructed from 31 fungal genomes.</title>
        <authorList>
            <person name="Floudas D."/>
            <person name="Binder M."/>
            <person name="Riley R."/>
            <person name="Barry K."/>
            <person name="Blanchette R.A."/>
            <person name="Henrissat B."/>
            <person name="Martinez A.T."/>
            <person name="Otillar R."/>
            <person name="Spatafora J.W."/>
            <person name="Yadav J.S."/>
            <person name="Aerts A."/>
            <person name="Benoit I."/>
            <person name="Boyd A."/>
            <person name="Carlson A."/>
            <person name="Copeland A."/>
            <person name="Coutinho P.M."/>
            <person name="de Vries R.P."/>
            <person name="Ferreira P."/>
            <person name="Findley K."/>
            <person name="Foster B."/>
            <person name="Gaskell J."/>
            <person name="Glotzer D."/>
            <person name="Gorecki P."/>
            <person name="Heitman J."/>
            <person name="Hesse C."/>
            <person name="Hori C."/>
            <person name="Igarashi K."/>
            <person name="Jurgens J.A."/>
            <person name="Kallen N."/>
            <person name="Kersten P."/>
            <person name="Kohler A."/>
            <person name="Kuees U."/>
            <person name="Kumar T.K.A."/>
            <person name="Kuo A."/>
            <person name="LaButti K."/>
            <person name="Larrondo L.F."/>
            <person name="Lindquist E."/>
            <person name="Ling A."/>
            <person name="Lombard V."/>
            <person name="Lucas S."/>
            <person name="Lundell T."/>
            <person name="Martin R."/>
            <person name="McLaughlin D.J."/>
            <person name="Morgenstern I."/>
            <person name="Morin E."/>
            <person name="Murat C."/>
            <person name="Nagy L.G."/>
            <person name="Nolan M."/>
            <person name="Ohm R.A."/>
            <person name="Patyshakuliyeva A."/>
            <person name="Rokas A."/>
            <person name="Ruiz-Duenas F.J."/>
            <person name="Sabat G."/>
            <person name="Salamov A."/>
            <person name="Samejima M."/>
            <person name="Schmutz J."/>
            <person name="Slot J.C."/>
            <person name="St John F."/>
            <person name="Stenlid J."/>
            <person name="Sun H."/>
            <person name="Sun S."/>
            <person name="Syed K."/>
            <person name="Tsang A."/>
            <person name="Wiebenga A."/>
            <person name="Young D."/>
            <person name="Pisabarro A."/>
            <person name="Eastwood D.C."/>
            <person name="Martin F."/>
            <person name="Cullen D."/>
            <person name="Grigoriev I.V."/>
            <person name="Hibbett D.S."/>
        </authorList>
    </citation>
    <scope>NUCLEOTIDE SEQUENCE [LARGE SCALE GENOMIC DNA]</scope>
    <source>
        <strain evidence="3">RWD-64-598 SS2</strain>
    </source>
</reference>
<evidence type="ECO:0000313" key="3">
    <source>
        <dbReference type="Proteomes" id="UP000053558"/>
    </source>
</evidence>
<name>A0A5M3MNQ9_CONPW</name>
<dbReference type="EMBL" id="JH711579">
    <property type="protein sequence ID" value="EIW80271.1"/>
    <property type="molecule type" value="Genomic_DNA"/>
</dbReference>
<feature type="non-terminal residue" evidence="2">
    <location>
        <position position="1"/>
    </location>
</feature>
<sequence>DRLKQIADSTLRAIEAGHITIGDVSHDLSAKIRFSTLHTLYYPPDSDLSSWSRSSPISRPHQSLASHPQTEYSVLEISTLDGVRLLNQHTRSSSPGSFGRVALLNFASATKPGGGFLSGAQAQEESIARSSTLYPSLIAKPASQFYALHGRDRAGGFYYDAMIYTPGVVVVRDDAGGWVEPEEADVLTSAAVNAGDVRNKNKVQRGEREIEERIVAAMRERMGRILYLFELQGARNLVLGSFGTGVFRNDVDVVAALWAELLSTRFKDSFERVLFAVLGAETFKTFKETF</sequence>
<dbReference type="PIRSF" id="PIRSF014899">
    <property type="entry name" value="UCP014899"/>
    <property type="match status" value="1"/>
</dbReference>
<dbReference type="InterPro" id="IPR012664">
    <property type="entry name" value="CHP02452"/>
</dbReference>
<accession>A0A5M3MNQ9</accession>
<dbReference type="KEGG" id="cput:CONPUDRAFT_43093"/>
<dbReference type="PANTHER" id="PTHR35596">
    <property type="entry name" value="DUF2263 DOMAIN-CONTAINING PROTEIN"/>
    <property type="match status" value="1"/>
</dbReference>
<dbReference type="OrthoDB" id="9985428at2759"/>
<dbReference type="InterPro" id="IPR019261">
    <property type="entry name" value="PARG_cat_microbial"/>
</dbReference>
<gene>
    <name evidence="2" type="ORF">CONPUDRAFT_43093</name>
</gene>